<dbReference type="CDD" id="cd04269">
    <property type="entry name" value="ZnMc_adamalysin_II_like"/>
    <property type="match status" value="1"/>
</dbReference>
<dbReference type="PROSITE" id="PS50215">
    <property type="entry name" value="ADAM_MEPRO"/>
    <property type="match status" value="1"/>
</dbReference>
<gene>
    <name evidence="15" type="primary">LOC108682909</name>
</gene>
<dbReference type="SUPFAM" id="SSF57552">
    <property type="entry name" value="Blood coagulation inhibitor (disintegrin)"/>
    <property type="match status" value="1"/>
</dbReference>
<comment type="subcellular location">
    <subcellularLocation>
        <location evidence="1">Membrane</location>
        <topology evidence="1">Single-pass membrane protein</topology>
    </subcellularLocation>
</comment>
<feature type="region of interest" description="Disordered" evidence="10">
    <location>
        <begin position="95"/>
        <end position="125"/>
    </location>
</feature>
<evidence type="ECO:0000256" key="1">
    <source>
        <dbReference type="ARBA" id="ARBA00004167"/>
    </source>
</evidence>
<feature type="binding site" evidence="9">
    <location>
        <position position="327"/>
    </location>
    <ligand>
        <name>Zn(2+)</name>
        <dbReference type="ChEBI" id="CHEBI:29105"/>
        <note>catalytic</note>
    </ligand>
</feature>
<feature type="active site" evidence="9">
    <location>
        <position position="318"/>
    </location>
</feature>
<evidence type="ECO:0000259" key="13">
    <source>
        <dbReference type="PROSITE" id="PS50215"/>
    </source>
</evidence>
<feature type="domain" description="Disintegrin" evidence="12">
    <location>
        <begin position="387"/>
        <end position="475"/>
    </location>
</feature>
<keyword evidence="8" id="KW-0245">EGF-like domain</keyword>
<dbReference type="InterPro" id="IPR034027">
    <property type="entry name" value="Reprolysin_adamalysin"/>
</dbReference>
<feature type="compositionally biased region" description="Basic and acidic residues" evidence="10">
    <location>
        <begin position="108"/>
        <end position="118"/>
    </location>
</feature>
<evidence type="ECO:0000256" key="9">
    <source>
        <dbReference type="PROSITE-ProRule" id="PRU00276"/>
    </source>
</evidence>
<feature type="compositionally biased region" description="Polar residues" evidence="10">
    <location>
        <begin position="928"/>
        <end position="941"/>
    </location>
</feature>
<dbReference type="Pfam" id="PF01421">
    <property type="entry name" value="Reprolysin"/>
    <property type="match status" value="1"/>
</dbReference>
<feature type="disulfide bond" evidence="7">
    <location>
        <begin position="447"/>
        <end position="467"/>
    </location>
</feature>
<feature type="compositionally biased region" description="Polar residues" evidence="10">
    <location>
        <begin position="1113"/>
        <end position="1124"/>
    </location>
</feature>
<feature type="compositionally biased region" description="Polar residues" evidence="10">
    <location>
        <begin position="1058"/>
        <end position="1075"/>
    </location>
</feature>
<dbReference type="SMART" id="SM00608">
    <property type="entry name" value="ACR"/>
    <property type="match status" value="1"/>
</dbReference>
<dbReference type="PROSITE" id="PS01186">
    <property type="entry name" value="EGF_2"/>
    <property type="match status" value="1"/>
</dbReference>
<evidence type="ECO:0000313" key="15">
    <source>
        <dbReference type="RefSeq" id="XP_018027653.1"/>
    </source>
</evidence>
<feature type="disulfide bond" evidence="9">
    <location>
        <begin position="334"/>
        <end position="339"/>
    </location>
</feature>
<evidence type="ECO:0000256" key="4">
    <source>
        <dbReference type="ARBA" id="ARBA00023049"/>
    </source>
</evidence>
<dbReference type="Gene3D" id="3.40.390.10">
    <property type="entry name" value="Collagenase (Catalytic Domain)"/>
    <property type="match status" value="1"/>
</dbReference>
<keyword evidence="9" id="KW-0862">Zinc</keyword>
<dbReference type="Gene3D" id="4.10.70.10">
    <property type="entry name" value="Disintegrin domain"/>
    <property type="match status" value="1"/>
</dbReference>
<dbReference type="RefSeq" id="XP_018027653.1">
    <property type="nucleotide sequence ID" value="XM_018172164.2"/>
</dbReference>
<feature type="compositionally biased region" description="Low complexity" evidence="10">
    <location>
        <begin position="955"/>
        <end position="968"/>
    </location>
</feature>
<dbReference type="GO" id="GO:0004222">
    <property type="term" value="F:metalloendopeptidase activity"/>
    <property type="evidence" value="ECO:0007669"/>
    <property type="project" value="InterPro"/>
</dbReference>
<feature type="binding site" evidence="9">
    <location>
        <position position="321"/>
    </location>
    <ligand>
        <name>Zn(2+)</name>
        <dbReference type="ChEBI" id="CHEBI:29105"/>
        <note>catalytic</note>
    </ligand>
</feature>
<feature type="region of interest" description="Disordered" evidence="10">
    <location>
        <begin position="871"/>
        <end position="968"/>
    </location>
</feature>
<dbReference type="OrthoDB" id="5951731at2759"/>
<feature type="domain" description="Peptidase M12B" evidence="13">
    <location>
        <begin position="182"/>
        <end position="379"/>
    </location>
</feature>
<keyword evidence="6 8" id="KW-1015">Disulfide bond</keyword>
<keyword evidence="4" id="KW-0378">Hydrolase</keyword>
<feature type="domain" description="EGF-like" evidence="11">
    <location>
        <begin position="612"/>
        <end position="645"/>
    </location>
</feature>
<dbReference type="InterPro" id="IPR024079">
    <property type="entry name" value="MetalloPept_cat_dom_sf"/>
</dbReference>
<dbReference type="SMART" id="SM00050">
    <property type="entry name" value="DISIN"/>
    <property type="match status" value="1"/>
</dbReference>
<feature type="compositionally biased region" description="Polar residues" evidence="10">
    <location>
        <begin position="1137"/>
        <end position="1155"/>
    </location>
</feature>
<name>A0A8B7PN78_HYAAZ</name>
<sequence length="1167" mass="127470">MRYCKKQYETNWNVILDDISSKTVRRNCLRYFTMNWLGYPTLLTLLVITSSVKGSKSDIADTSFTEDAKTTDGRSEGENSSDLASNVMIIANYPAPKPSAKTLHEKRRSGDGAREKSEFQNSLPKTCGVTDDKLLQANVFPQVHSGASRSRRKRRQAPRQNAPTEAPETLWISGGDVRGTRRYVEVHLVADARLSRRMNHDDRKLQKFTAEIISYTNALFEPLEISVVLKKLEVWNNGDKTSITERHDETLENFKRHRIGQLMEDKDFDVTLLLTDIDFESTTIGYAIVGSMCSGTAVAVVQTRGSDELAVSHTVAHELGHVLGMFHDEASCTCNDTSCVMAEELKGLLKPTMEWSSCSKMQLARHFVHGEFSCLQDIPRASRGRQYEHCGDGVVDSGEQCDCGPAGTCRNPCCDPLTCKFRENATCASGDCCDLTTCRQATASTPCRQARGECDLPEFCSGWSEVCPHDVYVHDGAPCDDGQGHCVAGKCGSHRVRCETLFGPATVPAPDRCFANNVLGREGQNCGLIRSSLTYRKCNPDSLKCGSIYCTPPTDLIVPRAGIMLWSNSAQCFTAYAQNVSSVPGLELAPDGSKCGDGKMCLKQRCVSVPPPPEGCMLDGCGVNGVCNSKGRCHCSLGFAPPHCDVPGFGGSRDSGHMADPTVTSNTDRSLYLIFLVIIPLMCGICASFCCLSVSWENYKKQEHYQPSICNNKIGAYLCCFSAQVTKLLIESGIMAKPGLPTENIDGDPSEIEKLNPSPSQRRNTIFQVDVNVQTSKLANSSWGTANDALFTDVITVTPKNSPDLHRKVRLPSDSPLLHHRSQDIEQRPKYGKSFSSDSGCVSDLEEHRGKPDMNMSMSSLVNIVMKYGRGDRSRGSSAEPEIPNPKQFVTQKSVPLSRLVLDPYGPKSNVKTAGNSSLEVQRPGFNRSLSSDAATSQSVTADLPKSGYLTPKKSTSSINTNSSSDSESFYVNIPSEIKKGGNIGRCSPPEDLKVKNQHTVFKASRKAPQIPKIKIEDSDAKITKHKKGSIKPNCADSNPSEQTELKSAAKKPMLPPQSKTSNNNRPLPTTTNIPGVTPGMAMDKISGGSKVSLDQPKARPPIKDTGSRSFREQPSQGSENSNEFLIKFNQVKNKESNTSSATPSVAEQTFSQSAPRRPMLPPTKRS</sequence>
<comment type="caution">
    <text evidence="8">Lacks conserved residue(s) required for the propagation of feature annotation.</text>
</comment>
<dbReference type="InterPro" id="IPR036436">
    <property type="entry name" value="Disintegrin_dom_sf"/>
</dbReference>
<feature type="compositionally biased region" description="Polar residues" evidence="10">
    <location>
        <begin position="910"/>
        <end position="920"/>
    </location>
</feature>
<dbReference type="InterPro" id="IPR001590">
    <property type="entry name" value="Peptidase_M12B"/>
</dbReference>
<dbReference type="AlphaFoldDB" id="A0A8B7PN78"/>
<feature type="region of interest" description="Disordered" evidence="10">
    <location>
        <begin position="801"/>
        <end position="856"/>
    </location>
</feature>
<reference evidence="15" key="1">
    <citation type="submission" date="2025-08" db="UniProtKB">
        <authorList>
            <consortium name="RefSeq"/>
        </authorList>
    </citation>
    <scope>IDENTIFICATION</scope>
    <source>
        <tissue evidence="15">Whole organism</tissue>
    </source>
</reference>
<feature type="disulfide bond" evidence="8">
    <location>
        <begin position="635"/>
        <end position="644"/>
    </location>
</feature>
<proteinExistence type="predicted"/>
<evidence type="ECO:0000256" key="3">
    <source>
        <dbReference type="ARBA" id="ARBA00022989"/>
    </source>
</evidence>
<dbReference type="GO" id="GO:0016020">
    <property type="term" value="C:membrane"/>
    <property type="evidence" value="ECO:0007669"/>
    <property type="project" value="UniProtKB-SubCell"/>
</dbReference>
<accession>A0A8B7PN78</accession>
<keyword evidence="9" id="KW-0479">Metal-binding</keyword>
<keyword evidence="2" id="KW-0812">Transmembrane</keyword>
<dbReference type="InterPro" id="IPR006586">
    <property type="entry name" value="ADAM_Cys-rich"/>
</dbReference>
<dbReference type="GeneID" id="108682909"/>
<keyword evidence="5" id="KW-0472">Membrane</keyword>
<dbReference type="PROSITE" id="PS50214">
    <property type="entry name" value="DISINTEGRIN_2"/>
    <property type="match status" value="1"/>
</dbReference>
<dbReference type="GO" id="GO:0046872">
    <property type="term" value="F:metal ion binding"/>
    <property type="evidence" value="ECO:0007669"/>
    <property type="project" value="UniProtKB-KW"/>
</dbReference>
<dbReference type="Pfam" id="PF08516">
    <property type="entry name" value="ADAM_CR"/>
    <property type="match status" value="1"/>
</dbReference>
<dbReference type="Proteomes" id="UP000694843">
    <property type="component" value="Unplaced"/>
</dbReference>
<feature type="region of interest" description="Disordered" evidence="10">
    <location>
        <begin position="1017"/>
        <end position="1167"/>
    </location>
</feature>
<feature type="binding site" evidence="9">
    <location>
        <position position="317"/>
    </location>
    <ligand>
        <name>Zn(2+)</name>
        <dbReference type="ChEBI" id="CHEBI:29105"/>
        <note>catalytic</note>
    </ligand>
</feature>
<feature type="compositionally biased region" description="Basic and acidic residues" evidence="10">
    <location>
        <begin position="1102"/>
        <end position="1112"/>
    </location>
</feature>
<dbReference type="Pfam" id="PF00200">
    <property type="entry name" value="Disintegrin"/>
    <property type="match status" value="1"/>
</dbReference>
<evidence type="ECO:0000256" key="10">
    <source>
        <dbReference type="SAM" id="MobiDB-lite"/>
    </source>
</evidence>
<dbReference type="PROSITE" id="PS50026">
    <property type="entry name" value="EGF_3"/>
    <property type="match status" value="1"/>
</dbReference>
<feature type="region of interest" description="Disordered" evidence="10">
    <location>
        <begin position="140"/>
        <end position="171"/>
    </location>
</feature>
<dbReference type="PANTHER" id="PTHR11905:SF159">
    <property type="entry name" value="ADAM METALLOPROTEASE"/>
    <property type="match status" value="1"/>
</dbReference>
<dbReference type="InterPro" id="IPR001762">
    <property type="entry name" value="Disintegrin_dom"/>
</dbReference>
<evidence type="ECO:0000256" key="7">
    <source>
        <dbReference type="PROSITE-ProRule" id="PRU00068"/>
    </source>
</evidence>
<keyword evidence="4" id="KW-0645">Protease</keyword>
<evidence type="ECO:0000256" key="8">
    <source>
        <dbReference type="PROSITE-ProRule" id="PRU00076"/>
    </source>
</evidence>
<protein>
    <submittedName>
        <fullName evidence="15">Uncharacterized protein LOC108682909</fullName>
    </submittedName>
</protein>
<organism evidence="14 15">
    <name type="scientific">Hyalella azteca</name>
    <name type="common">Amphipod</name>
    <dbReference type="NCBI Taxonomy" id="294128"/>
    <lineage>
        <taxon>Eukaryota</taxon>
        <taxon>Metazoa</taxon>
        <taxon>Ecdysozoa</taxon>
        <taxon>Arthropoda</taxon>
        <taxon>Crustacea</taxon>
        <taxon>Multicrustacea</taxon>
        <taxon>Malacostraca</taxon>
        <taxon>Eumalacostraca</taxon>
        <taxon>Peracarida</taxon>
        <taxon>Amphipoda</taxon>
        <taxon>Senticaudata</taxon>
        <taxon>Talitrida</taxon>
        <taxon>Talitroidea</taxon>
        <taxon>Hyalellidae</taxon>
        <taxon>Hyalella</taxon>
    </lineage>
</organism>
<dbReference type="GO" id="GO:0006508">
    <property type="term" value="P:proteolysis"/>
    <property type="evidence" value="ECO:0007669"/>
    <property type="project" value="InterPro"/>
</dbReference>
<dbReference type="InterPro" id="IPR000742">
    <property type="entry name" value="EGF"/>
</dbReference>
<dbReference type="PANTHER" id="PTHR11905">
    <property type="entry name" value="ADAM A DISINTEGRIN AND METALLOPROTEASE DOMAIN"/>
    <property type="match status" value="1"/>
</dbReference>
<keyword evidence="14" id="KW-1185">Reference proteome</keyword>
<evidence type="ECO:0000259" key="12">
    <source>
        <dbReference type="PROSITE" id="PS50214"/>
    </source>
</evidence>
<evidence type="ECO:0000259" key="11">
    <source>
        <dbReference type="PROSITE" id="PS50026"/>
    </source>
</evidence>
<evidence type="ECO:0000313" key="14">
    <source>
        <dbReference type="Proteomes" id="UP000694843"/>
    </source>
</evidence>
<evidence type="ECO:0000256" key="5">
    <source>
        <dbReference type="ARBA" id="ARBA00023136"/>
    </source>
</evidence>
<evidence type="ECO:0000256" key="2">
    <source>
        <dbReference type="ARBA" id="ARBA00022692"/>
    </source>
</evidence>
<dbReference type="KEGG" id="hazt:108682909"/>
<dbReference type="SUPFAM" id="SSF55486">
    <property type="entry name" value="Metalloproteases ('zincins'), catalytic domain"/>
    <property type="match status" value="1"/>
</dbReference>
<keyword evidence="4" id="KW-0482">Metalloprotease</keyword>
<evidence type="ECO:0000256" key="6">
    <source>
        <dbReference type="ARBA" id="ARBA00023157"/>
    </source>
</evidence>
<dbReference type="FunFam" id="3.40.390.10:FF:000002">
    <property type="entry name" value="Disintegrin and metalloproteinase domain-containing protein 22"/>
    <property type="match status" value="1"/>
</dbReference>
<keyword evidence="3" id="KW-1133">Transmembrane helix</keyword>